<reference evidence="3" key="1">
    <citation type="submission" date="2011-01" db="EMBL/GenBank/DDBJ databases">
        <title>Complete sequence of chromosome of Rahnella sp. Y9602.</title>
        <authorList>
            <consortium name="US DOE Joint Genome Institute"/>
            <person name="Lucas S."/>
            <person name="Copeland A."/>
            <person name="Lapidus A."/>
            <person name="Cheng J.-F."/>
            <person name="Goodwin L."/>
            <person name="Pitluck S."/>
            <person name="Lu M."/>
            <person name="Detter J.C."/>
            <person name="Han C."/>
            <person name="Tapia R."/>
            <person name="Land M."/>
            <person name="Hauser L."/>
            <person name="Kyrpides N."/>
            <person name="Ivanova N."/>
            <person name="Ovchinnikova G."/>
            <person name="Pagani I."/>
            <person name="Sobecky P.A."/>
            <person name="Martinez R.J."/>
            <person name="Woyke T."/>
        </authorList>
    </citation>
    <scope>NUCLEOTIDE SEQUENCE [LARGE SCALE GENOMIC DNA]</scope>
    <source>
        <strain evidence="3">Y9602</strain>
    </source>
</reference>
<protein>
    <submittedName>
        <fullName evidence="1">Uncharacterized protein</fullName>
    </submittedName>
</protein>
<accession>A0A0H3FH04</accession>
<keyword evidence="4" id="KW-1185">Reference proteome</keyword>
<evidence type="ECO:0000313" key="4">
    <source>
        <dbReference type="Proteomes" id="UP001598201"/>
    </source>
</evidence>
<name>A0A0H3FH04_RAHSY</name>
<dbReference type="RefSeq" id="WP_013577127.1">
    <property type="nucleotide sequence ID" value="NC_015061.1"/>
</dbReference>
<dbReference type="HOGENOM" id="CLU_1141847_0_0_6"/>
<evidence type="ECO:0000313" key="2">
    <source>
        <dbReference type="EMBL" id="MFD3222057.1"/>
    </source>
</evidence>
<dbReference type="Proteomes" id="UP001598201">
    <property type="component" value="Unassembled WGS sequence"/>
</dbReference>
<dbReference type="eggNOG" id="ENOG5032QIT">
    <property type="taxonomic scope" value="Bacteria"/>
</dbReference>
<evidence type="ECO:0000313" key="1">
    <source>
        <dbReference type="EMBL" id="ADW75438.1"/>
    </source>
</evidence>
<dbReference type="EMBL" id="JBHUCJ010000001">
    <property type="protein sequence ID" value="MFD3222057.1"/>
    <property type="molecule type" value="Genomic_DNA"/>
</dbReference>
<gene>
    <name evidence="1" type="ordered locus">Rahaq_3849</name>
    <name evidence="2" type="ORF">ACFPK4_00780</name>
</gene>
<sequence>MDNKRFQKLLLPKLTEAMLFTRSRLSLKSANKFYPDKRMIDGLMMSDPKKYRLHSLGGDRDRGAMVRGLRKLNLSSQQLYRKVEEDYRNGKENAGNCGENARVAFCYISENIQKWERLAGTPLKVISIFITRPVDHCLVLVGTQPVHNNGKILENALICDPWAKIVCPLAHYSLEWKMKMNKWSNRGLKGKYPGGVYDHFANRDSREAIRIGKFVIYEQNQYKISQRIHDKKLYSLIDPNAIT</sequence>
<proteinExistence type="predicted"/>
<organism evidence="1 3">
    <name type="scientific">Rahnella sp. (strain Y9602)</name>
    <dbReference type="NCBI Taxonomy" id="2703885"/>
    <lineage>
        <taxon>Bacteria</taxon>
        <taxon>Pseudomonadati</taxon>
        <taxon>Pseudomonadota</taxon>
        <taxon>Gammaproteobacteria</taxon>
        <taxon>Enterobacterales</taxon>
        <taxon>Yersiniaceae</taxon>
        <taxon>Rahnella</taxon>
    </lineage>
</organism>
<dbReference type="AlphaFoldDB" id="A0A0H3FH04"/>
<dbReference type="EMBL" id="CP002505">
    <property type="protein sequence ID" value="ADW75438.1"/>
    <property type="molecule type" value="Genomic_DNA"/>
</dbReference>
<dbReference type="KEGG" id="rah:Rahaq_3849"/>
<reference evidence="2 4" key="3">
    <citation type="submission" date="2024-09" db="EMBL/GenBank/DDBJ databases">
        <title>Genomes of Rahnella.</title>
        <authorList>
            <person name="Mnguni F.C."/>
            <person name="Shin G.Y."/>
            <person name="Coutinho T."/>
        </authorList>
    </citation>
    <scope>NUCLEOTIDE SEQUENCE [LARGE SCALE GENOMIC DNA]</scope>
    <source>
        <strain evidence="2 4">20WA0057</strain>
    </source>
</reference>
<dbReference type="Proteomes" id="UP000007257">
    <property type="component" value="Chromosome"/>
</dbReference>
<dbReference type="OrthoDB" id="5572038at2"/>
<evidence type="ECO:0000313" key="3">
    <source>
        <dbReference type="Proteomes" id="UP000007257"/>
    </source>
</evidence>
<reference evidence="1 3" key="2">
    <citation type="journal article" date="2012" name="J. Bacteriol.">
        <title>Complete Genome Sequence of Rahnella sp. Strain Y9602, a Gammaproteobacterium Isolate from Metal- and Radionuclide-Contaminated Soil.</title>
        <authorList>
            <person name="Martinez R.J."/>
            <person name="Bruce D."/>
            <person name="Detter C."/>
            <person name="Goodwin L.A."/>
            <person name="Han J."/>
            <person name="Han C.S."/>
            <person name="Held B."/>
            <person name="Land M.L."/>
            <person name="Mikhailova N."/>
            <person name="Nolan M."/>
            <person name="Pennacchio L."/>
            <person name="Pitluck S."/>
            <person name="Tapia R."/>
            <person name="Woyke T."/>
            <person name="Sobecky P.A."/>
        </authorList>
    </citation>
    <scope>NUCLEOTIDE SEQUENCE [LARGE SCALE GENOMIC DNA]</scope>
    <source>
        <strain evidence="1 3">Y9602</strain>
    </source>
</reference>